<dbReference type="InterPro" id="IPR005074">
    <property type="entry name" value="Peptidase_C39"/>
</dbReference>
<dbReference type="Pfam" id="PF00664">
    <property type="entry name" value="ABC_membrane"/>
    <property type="match status" value="1"/>
</dbReference>
<dbReference type="Gene3D" id="1.20.1560.10">
    <property type="entry name" value="ABC transporter type 1, transmembrane domain"/>
    <property type="match status" value="1"/>
</dbReference>
<evidence type="ECO:0000256" key="1">
    <source>
        <dbReference type="ARBA" id="ARBA00004651"/>
    </source>
</evidence>
<keyword evidence="2 7" id="KW-0812">Transmembrane</keyword>
<feature type="domain" description="ABC transporter" evidence="8">
    <location>
        <begin position="494"/>
        <end position="721"/>
    </location>
</feature>
<dbReference type="PANTHER" id="PTHR24221">
    <property type="entry name" value="ATP-BINDING CASSETTE SUB-FAMILY B"/>
    <property type="match status" value="1"/>
</dbReference>
<dbReference type="PANTHER" id="PTHR24221:SF606">
    <property type="entry name" value="COLICIN V SECRETION-PROCESSING ATP-BINDING PROTEIN"/>
    <property type="match status" value="1"/>
</dbReference>
<evidence type="ECO:0000313" key="11">
    <source>
        <dbReference type="EMBL" id="NMH60258.1"/>
    </source>
</evidence>
<evidence type="ECO:0000256" key="3">
    <source>
        <dbReference type="ARBA" id="ARBA00022741"/>
    </source>
</evidence>
<feature type="transmembrane region" description="Helical" evidence="7">
    <location>
        <begin position="22"/>
        <end position="44"/>
    </location>
</feature>
<name>A0ABX1R1A6_9ALTE</name>
<keyword evidence="5 7" id="KW-1133">Transmembrane helix</keyword>
<evidence type="ECO:0000313" key="12">
    <source>
        <dbReference type="Proteomes" id="UP000709336"/>
    </source>
</evidence>
<evidence type="ECO:0000259" key="9">
    <source>
        <dbReference type="PROSITE" id="PS50929"/>
    </source>
</evidence>
<dbReference type="EMBL" id="JAATNW010000005">
    <property type="protein sequence ID" value="NMH60258.1"/>
    <property type="molecule type" value="Genomic_DNA"/>
</dbReference>
<dbReference type="RefSeq" id="WP_169210826.1">
    <property type="nucleotide sequence ID" value="NZ_JAATNW010000005.1"/>
</dbReference>
<dbReference type="InterPro" id="IPR003593">
    <property type="entry name" value="AAA+_ATPase"/>
</dbReference>
<evidence type="ECO:0000256" key="6">
    <source>
        <dbReference type="ARBA" id="ARBA00023136"/>
    </source>
</evidence>
<feature type="transmembrane region" description="Helical" evidence="7">
    <location>
        <begin position="412"/>
        <end position="435"/>
    </location>
</feature>
<dbReference type="InterPro" id="IPR011527">
    <property type="entry name" value="ABC1_TM_dom"/>
</dbReference>
<dbReference type="InterPro" id="IPR027417">
    <property type="entry name" value="P-loop_NTPase"/>
</dbReference>
<keyword evidence="3" id="KW-0547">Nucleotide-binding</keyword>
<keyword evidence="4" id="KW-0067">ATP-binding</keyword>
<keyword evidence="6 7" id="KW-0472">Membrane</keyword>
<dbReference type="Gene3D" id="3.90.70.10">
    <property type="entry name" value="Cysteine proteinases"/>
    <property type="match status" value="1"/>
</dbReference>
<dbReference type="InterPro" id="IPR017871">
    <property type="entry name" value="ABC_transporter-like_CS"/>
</dbReference>
<feature type="transmembrane region" description="Helical" evidence="7">
    <location>
        <begin position="285"/>
        <end position="310"/>
    </location>
</feature>
<evidence type="ECO:0000259" key="8">
    <source>
        <dbReference type="PROSITE" id="PS50893"/>
    </source>
</evidence>
<dbReference type="Pfam" id="PF03412">
    <property type="entry name" value="Peptidase_C39"/>
    <property type="match status" value="1"/>
</dbReference>
<dbReference type="Pfam" id="PF00005">
    <property type="entry name" value="ABC_tran"/>
    <property type="match status" value="1"/>
</dbReference>
<organism evidence="11 12">
    <name type="scientific">Alteromonas ponticola</name>
    <dbReference type="NCBI Taxonomy" id="2720613"/>
    <lineage>
        <taxon>Bacteria</taxon>
        <taxon>Pseudomonadati</taxon>
        <taxon>Pseudomonadota</taxon>
        <taxon>Gammaproteobacteria</taxon>
        <taxon>Alteromonadales</taxon>
        <taxon>Alteromonadaceae</taxon>
        <taxon>Alteromonas/Salinimonas group</taxon>
        <taxon>Alteromonas</taxon>
    </lineage>
</organism>
<evidence type="ECO:0000256" key="7">
    <source>
        <dbReference type="SAM" id="Phobius"/>
    </source>
</evidence>
<accession>A0ABX1R1A6</accession>
<dbReference type="InterPro" id="IPR036640">
    <property type="entry name" value="ABC1_TM_sf"/>
</dbReference>
<comment type="caution">
    <text evidence="11">The sequence shown here is derived from an EMBL/GenBank/DDBJ whole genome shotgun (WGS) entry which is preliminary data.</text>
</comment>
<dbReference type="Gene3D" id="3.40.50.300">
    <property type="entry name" value="P-loop containing nucleotide triphosphate hydrolases"/>
    <property type="match status" value="1"/>
</dbReference>
<reference evidence="11 12" key="1">
    <citation type="submission" date="2020-03" db="EMBL/GenBank/DDBJ databases">
        <title>Alteromonas ponticola sp. nov., isolated from seawater.</title>
        <authorList>
            <person name="Yoon J.-H."/>
            <person name="Kim Y.-O."/>
        </authorList>
    </citation>
    <scope>NUCLEOTIDE SEQUENCE [LARGE SCALE GENOMIC DNA]</scope>
    <source>
        <strain evidence="11 12">MYP5</strain>
    </source>
</reference>
<sequence>MSTISTPHLTTLSWRRFRRVPMILQTEAAECGLACLGMLAAYFGKHTDIATLRRNYSISMRGATLKQIIEIGSQLQLSARPLKVELSHLKQLQTPCILHWDMHHFVVLTQVHRDGITINDPALGERKIGWVDADKQFTGIALELSPTSEFVRAPAPVKLSLGDFWQQARGLKRSLSILFLLSVLIQLFALASPYYMQTVIDSALINQQQDLLVVLALGFALLLLIETGVSLFRQFLVLSLSSRLQLQMSANVFHHLIRLPVSYFSKRHVGDVVSRFSSLSHIREFFTVGLVTAVLDGLMALITLAVMLVYSTQLSLVVVAVALLYFIVRACILPVIKRLNAERILASANEQSHFMESVRGVQTIKQFSQEASREGQWQNKLTEVINADIRIGKWDISTRTVNQLLFGIENIIIIYLAANLVLDNAFTVGMLYAFMSYKNRFISSVDGLINKFVEFRMMTVHFDRLADIVFAQKEPLLTEFSPHATNETSQPALLQVEGISYRYSDIDLPIFEKVSLSVEPGSIIAIVGPSGAGKSTLLRCLMGLEAPTHGKITYQGLEVSRSAWFRKHTASVMQGDQCLSGSIADNITCFDEVADFERVEWCARQACIHEEIIAMPMQYQTLVGDMGSSLSGGQLQRILLARALYRNPTILFLDEASSHLDVINEQRINQNLAGLPMTRILVAHRPETIALAEKVYVLQQGQLHLLKPQAQIHNVKQQGEHHA</sequence>
<dbReference type="InterPro" id="IPR033838">
    <property type="entry name" value="CvaB_peptidase"/>
</dbReference>
<dbReference type="InterPro" id="IPR003439">
    <property type="entry name" value="ABC_transporter-like_ATP-bd"/>
</dbReference>
<feature type="domain" description="Peptidase C39" evidence="10">
    <location>
        <begin position="25"/>
        <end position="144"/>
    </location>
</feature>
<feature type="domain" description="ABC transmembrane type-1" evidence="9">
    <location>
        <begin position="177"/>
        <end position="457"/>
    </location>
</feature>
<keyword evidence="12" id="KW-1185">Reference proteome</keyword>
<dbReference type="SUPFAM" id="SSF52540">
    <property type="entry name" value="P-loop containing nucleoside triphosphate hydrolases"/>
    <property type="match status" value="1"/>
</dbReference>
<protein>
    <submittedName>
        <fullName evidence="11">Peptidase domain-containing ABC transporter</fullName>
    </submittedName>
</protein>
<evidence type="ECO:0000256" key="5">
    <source>
        <dbReference type="ARBA" id="ARBA00022989"/>
    </source>
</evidence>
<evidence type="ECO:0000256" key="4">
    <source>
        <dbReference type="ARBA" id="ARBA00022840"/>
    </source>
</evidence>
<evidence type="ECO:0000259" key="10">
    <source>
        <dbReference type="PROSITE" id="PS50990"/>
    </source>
</evidence>
<dbReference type="PROSITE" id="PS50893">
    <property type="entry name" value="ABC_TRANSPORTER_2"/>
    <property type="match status" value="1"/>
</dbReference>
<comment type="subcellular location">
    <subcellularLocation>
        <location evidence="1">Cell membrane</location>
        <topology evidence="1">Multi-pass membrane protein</topology>
    </subcellularLocation>
</comment>
<dbReference type="InterPro" id="IPR039421">
    <property type="entry name" value="Type_1_exporter"/>
</dbReference>
<feature type="transmembrane region" description="Helical" evidence="7">
    <location>
        <begin position="211"/>
        <end position="232"/>
    </location>
</feature>
<dbReference type="SUPFAM" id="SSF90123">
    <property type="entry name" value="ABC transporter transmembrane region"/>
    <property type="match status" value="1"/>
</dbReference>
<dbReference type="PROSITE" id="PS50929">
    <property type="entry name" value="ABC_TM1F"/>
    <property type="match status" value="1"/>
</dbReference>
<feature type="transmembrane region" description="Helical" evidence="7">
    <location>
        <begin position="175"/>
        <end position="196"/>
    </location>
</feature>
<dbReference type="PROSITE" id="PS50990">
    <property type="entry name" value="PEPTIDASE_C39"/>
    <property type="match status" value="1"/>
</dbReference>
<dbReference type="PROSITE" id="PS00211">
    <property type="entry name" value="ABC_TRANSPORTER_1"/>
    <property type="match status" value="1"/>
</dbReference>
<proteinExistence type="predicted"/>
<gene>
    <name evidence="11" type="ORF">HCJ96_09535</name>
</gene>
<dbReference type="SMART" id="SM00382">
    <property type="entry name" value="AAA"/>
    <property type="match status" value="1"/>
</dbReference>
<evidence type="ECO:0000256" key="2">
    <source>
        <dbReference type="ARBA" id="ARBA00022692"/>
    </source>
</evidence>
<feature type="transmembrane region" description="Helical" evidence="7">
    <location>
        <begin position="316"/>
        <end position="336"/>
    </location>
</feature>
<dbReference type="CDD" id="cd02419">
    <property type="entry name" value="Peptidase_C39C"/>
    <property type="match status" value="1"/>
</dbReference>
<dbReference type="Proteomes" id="UP000709336">
    <property type="component" value="Unassembled WGS sequence"/>
</dbReference>
<dbReference type="CDD" id="cd18567">
    <property type="entry name" value="ABC_6TM_CvaB_RaxB_like"/>
    <property type="match status" value="1"/>
</dbReference>